<gene>
    <name evidence="1" type="ORF">C1645_827376</name>
</gene>
<dbReference type="OrthoDB" id="270318at2759"/>
<dbReference type="EMBL" id="QKYT01000295">
    <property type="protein sequence ID" value="RIA87734.1"/>
    <property type="molecule type" value="Genomic_DNA"/>
</dbReference>
<dbReference type="Proteomes" id="UP000265703">
    <property type="component" value="Unassembled WGS sequence"/>
</dbReference>
<keyword evidence="2" id="KW-1185">Reference proteome</keyword>
<name>A0A397SYA1_9GLOM</name>
<comment type="caution">
    <text evidence="1">The sequence shown here is derived from an EMBL/GenBank/DDBJ whole genome shotgun (WGS) entry which is preliminary data.</text>
</comment>
<evidence type="ECO:0000313" key="1">
    <source>
        <dbReference type="EMBL" id="RIA87734.1"/>
    </source>
</evidence>
<organism evidence="1 2">
    <name type="scientific">Glomus cerebriforme</name>
    <dbReference type="NCBI Taxonomy" id="658196"/>
    <lineage>
        <taxon>Eukaryota</taxon>
        <taxon>Fungi</taxon>
        <taxon>Fungi incertae sedis</taxon>
        <taxon>Mucoromycota</taxon>
        <taxon>Glomeromycotina</taxon>
        <taxon>Glomeromycetes</taxon>
        <taxon>Glomerales</taxon>
        <taxon>Glomeraceae</taxon>
        <taxon>Glomus</taxon>
    </lineage>
</organism>
<protein>
    <submittedName>
        <fullName evidence="1">Uncharacterized protein</fullName>
    </submittedName>
</protein>
<proteinExistence type="predicted"/>
<reference evidence="1 2" key="1">
    <citation type="submission" date="2018-06" db="EMBL/GenBank/DDBJ databases">
        <title>Comparative genomics reveals the genomic features of Rhizophagus irregularis, R. cerebriforme, R. diaphanum and Gigaspora rosea, and their symbiotic lifestyle signature.</title>
        <authorList>
            <person name="Morin E."/>
            <person name="San Clemente H."/>
            <person name="Chen E.C.H."/>
            <person name="De La Providencia I."/>
            <person name="Hainaut M."/>
            <person name="Kuo A."/>
            <person name="Kohler A."/>
            <person name="Murat C."/>
            <person name="Tang N."/>
            <person name="Roy S."/>
            <person name="Loubradou J."/>
            <person name="Henrissat B."/>
            <person name="Grigoriev I.V."/>
            <person name="Corradi N."/>
            <person name="Roux C."/>
            <person name="Martin F.M."/>
        </authorList>
    </citation>
    <scope>NUCLEOTIDE SEQUENCE [LARGE SCALE GENOMIC DNA]</scope>
    <source>
        <strain evidence="1 2">DAOM 227022</strain>
    </source>
</reference>
<sequence>MQFGVQHPETKIVSWAADLPLTAFTRLITEALHQLNGDLGIRENDMEIFEHLITCKFSITRIPTRFYDHLNEIKDLILNHNFIPFPTRPRTLPTIERYPSEDGYEHNKYFSLIQKISKR</sequence>
<dbReference type="AlphaFoldDB" id="A0A397SYA1"/>
<accession>A0A397SYA1</accession>
<evidence type="ECO:0000313" key="2">
    <source>
        <dbReference type="Proteomes" id="UP000265703"/>
    </source>
</evidence>